<gene>
    <name evidence="2" type="ORF">A3Q56_08514</name>
</gene>
<dbReference type="AlphaFoldDB" id="A0A177AQV2"/>
<dbReference type="OrthoDB" id="6511194at2759"/>
<name>A0A177AQV2_9BILA</name>
<dbReference type="PANTHER" id="PTHR33939">
    <property type="entry name" value="PROTEIN CBG22215"/>
    <property type="match status" value="1"/>
</dbReference>
<proteinExistence type="predicted"/>
<dbReference type="Proteomes" id="UP000078046">
    <property type="component" value="Unassembled WGS sequence"/>
</dbReference>
<reference evidence="2 3" key="1">
    <citation type="submission" date="2016-04" db="EMBL/GenBank/DDBJ databases">
        <title>The genome of Intoshia linei affirms orthonectids as highly simplified spiralians.</title>
        <authorList>
            <person name="Mikhailov K.V."/>
            <person name="Slusarev G.S."/>
            <person name="Nikitin M.A."/>
            <person name="Logacheva M.D."/>
            <person name="Penin A."/>
            <person name="Aleoshin V."/>
            <person name="Panchin Y.V."/>
        </authorList>
    </citation>
    <scope>NUCLEOTIDE SEQUENCE [LARGE SCALE GENOMIC DNA]</scope>
    <source>
        <strain evidence="2">Intl2013</strain>
        <tissue evidence="2">Whole animal</tissue>
    </source>
</reference>
<comment type="caution">
    <text evidence="2">The sequence shown here is derived from an EMBL/GenBank/DDBJ whole genome shotgun (WGS) entry which is preliminary data.</text>
</comment>
<accession>A0A177AQV2</accession>
<sequence length="125" mass="14573">MERDLKTVLWQKVENFIKNNVDTVLEKMAKEKRHEVVYSPPYNSDLNPIEIIWAIVKTQVGRQYDTTSNFKKVLEKLQKAFSTLNSQTIDGCIRKCNNIVCKLFTEIENKDEETELTADEDSDDL</sequence>
<dbReference type="InterPro" id="IPR038717">
    <property type="entry name" value="Tc1-like_DDE_dom"/>
</dbReference>
<dbReference type="Pfam" id="PF13358">
    <property type="entry name" value="DDE_3"/>
    <property type="match status" value="1"/>
</dbReference>
<keyword evidence="3" id="KW-1185">Reference proteome</keyword>
<dbReference type="PANTHER" id="PTHR33939:SF1">
    <property type="entry name" value="DUF4371 DOMAIN-CONTAINING PROTEIN"/>
    <property type="match status" value="1"/>
</dbReference>
<dbReference type="GO" id="GO:0003676">
    <property type="term" value="F:nucleic acid binding"/>
    <property type="evidence" value="ECO:0007669"/>
    <property type="project" value="InterPro"/>
</dbReference>
<dbReference type="Gene3D" id="3.30.420.10">
    <property type="entry name" value="Ribonuclease H-like superfamily/Ribonuclease H"/>
    <property type="match status" value="1"/>
</dbReference>
<organism evidence="2 3">
    <name type="scientific">Intoshia linei</name>
    <dbReference type="NCBI Taxonomy" id="1819745"/>
    <lineage>
        <taxon>Eukaryota</taxon>
        <taxon>Metazoa</taxon>
        <taxon>Spiralia</taxon>
        <taxon>Lophotrochozoa</taxon>
        <taxon>Mesozoa</taxon>
        <taxon>Orthonectida</taxon>
        <taxon>Rhopaluridae</taxon>
        <taxon>Intoshia</taxon>
    </lineage>
</organism>
<protein>
    <recommendedName>
        <fullName evidence="1">Tc1-like transposase DDE domain-containing protein</fullName>
    </recommendedName>
</protein>
<evidence type="ECO:0000313" key="3">
    <source>
        <dbReference type="Proteomes" id="UP000078046"/>
    </source>
</evidence>
<feature type="domain" description="Tc1-like transposase DDE" evidence="1">
    <location>
        <begin position="25"/>
        <end position="65"/>
    </location>
</feature>
<evidence type="ECO:0000313" key="2">
    <source>
        <dbReference type="EMBL" id="OAF63781.1"/>
    </source>
</evidence>
<evidence type="ECO:0000259" key="1">
    <source>
        <dbReference type="Pfam" id="PF13358"/>
    </source>
</evidence>
<dbReference type="InterPro" id="IPR036397">
    <property type="entry name" value="RNaseH_sf"/>
</dbReference>
<dbReference type="EMBL" id="LWCA01002593">
    <property type="protein sequence ID" value="OAF63781.1"/>
    <property type="molecule type" value="Genomic_DNA"/>
</dbReference>